<gene>
    <name evidence="1" type="ORF">Pint_03902</name>
</gene>
<sequence>MEKFTFVISRFATPHTCHLCCEFLTCTFPGGMKTTIEGRTSSGKSTLIQTLFRIVEPAAGQIVIDGIIISSIGQHHLLSRLSIIPQDPTMFEGTVLSNLYPLEEYTDDNLGATASVDTATDNLIQLTFRQHFTDCTVITIAHRITSVLDSDMVLLLNCGLVEEYDFPDKVAREQVIVFYTTCCRIQSQGKFQFLLLL</sequence>
<proteinExistence type="predicted"/>
<reference evidence="2" key="1">
    <citation type="journal article" date="2023" name="G3 (Bethesda)">
        <title>Genome assembly and association tests identify interacting loci associated with vigor, precocity, and sex in interspecific pistachio rootstocks.</title>
        <authorList>
            <person name="Palmer W."/>
            <person name="Jacygrad E."/>
            <person name="Sagayaradj S."/>
            <person name="Cavanaugh K."/>
            <person name="Han R."/>
            <person name="Bertier L."/>
            <person name="Beede B."/>
            <person name="Kafkas S."/>
            <person name="Golino D."/>
            <person name="Preece J."/>
            <person name="Michelmore R."/>
        </authorList>
    </citation>
    <scope>NUCLEOTIDE SEQUENCE [LARGE SCALE GENOMIC DNA]</scope>
</reference>
<name>A0ACC0Z8J5_9ROSI</name>
<accession>A0ACC0Z8J5</accession>
<evidence type="ECO:0000313" key="2">
    <source>
        <dbReference type="Proteomes" id="UP001163603"/>
    </source>
</evidence>
<keyword evidence="2" id="KW-1185">Reference proteome</keyword>
<dbReference type="Proteomes" id="UP001163603">
    <property type="component" value="Chromosome 3"/>
</dbReference>
<organism evidence="1 2">
    <name type="scientific">Pistacia integerrima</name>
    <dbReference type="NCBI Taxonomy" id="434235"/>
    <lineage>
        <taxon>Eukaryota</taxon>
        <taxon>Viridiplantae</taxon>
        <taxon>Streptophyta</taxon>
        <taxon>Embryophyta</taxon>
        <taxon>Tracheophyta</taxon>
        <taxon>Spermatophyta</taxon>
        <taxon>Magnoliopsida</taxon>
        <taxon>eudicotyledons</taxon>
        <taxon>Gunneridae</taxon>
        <taxon>Pentapetalae</taxon>
        <taxon>rosids</taxon>
        <taxon>malvids</taxon>
        <taxon>Sapindales</taxon>
        <taxon>Anacardiaceae</taxon>
        <taxon>Pistacia</taxon>
    </lineage>
</organism>
<dbReference type="EMBL" id="CM047738">
    <property type="protein sequence ID" value="KAJ0046715.1"/>
    <property type="molecule type" value="Genomic_DNA"/>
</dbReference>
<evidence type="ECO:0000313" key="1">
    <source>
        <dbReference type="EMBL" id="KAJ0046715.1"/>
    </source>
</evidence>
<protein>
    <submittedName>
        <fullName evidence="1">Uncharacterized protein</fullName>
    </submittedName>
</protein>
<comment type="caution">
    <text evidence="1">The sequence shown here is derived from an EMBL/GenBank/DDBJ whole genome shotgun (WGS) entry which is preliminary data.</text>
</comment>